<accession>E9GI12</accession>
<feature type="compositionally biased region" description="Low complexity" evidence="2">
    <location>
        <begin position="704"/>
        <end position="719"/>
    </location>
</feature>
<feature type="region of interest" description="Disordered" evidence="2">
    <location>
        <begin position="280"/>
        <end position="300"/>
    </location>
</feature>
<feature type="compositionally biased region" description="Polar residues" evidence="2">
    <location>
        <begin position="488"/>
        <end position="498"/>
    </location>
</feature>
<feature type="region of interest" description="Disordered" evidence="2">
    <location>
        <begin position="536"/>
        <end position="598"/>
    </location>
</feature>
<feature type="compositionally biased region" description="Polar residues" evidence="2">
    <location>
        <begin position="655"/>
        <end position="669"/>
    </location>
</feature>
<dbReference type="InParanoid" id="E9GI12"/>
<protein>
    <submittedName>
        <fullName evidence="3">Uncharacterized protein</fullName>
    </submittedName>
</protein>
<reference evidence="3 4" key="1">
    <citation type="journal article" date="2011" name="Science">
        <title>The ecoresponsive genome of Daphnia pulex.</title>
        <authorList>
            <person name="Colbourne J.K."/>
            <person name="Pfrender M.E."/>
            <person name="Gilbert D."/>
            <person name="Thomas W.K."/>
            <person name="Tucker A."/>
            <person name="Oakley T.H."/>
            <person name="Tokishita S."/>
            <person name="Aerts A."/>
            <person name="Arnold G.J."/>
            <person name="Basu M.K."/>
            <person name="Bauer D.J."/>
            <person name="Caceres C.E."/>
            <person name="Carmel L."/>
            <person name="Casola C."/>
            <person name="Choi J.H."/>
            <person name="Detter J.C."/>
            <person name="Dong Q."/>
            <person name="Dusheyko S."/>
            <person name="Eads B.D."/>
            <person name="Frohlich T."/>
            <person name="Geiler-Samerotte K.A."/>
            <person name="Gerlach D."/>
            <person name="Hatcher P."/>
            <person name="Jogdeo S."/>
            <person name="Krijgsveld J."/>
            <person name="Kriventseva E.V."/>
            <person name="Kultz D."/>
            <person name="Laforsch C."/>
            <person name="Lindquist E."/>
            <person name="Lopez J."/>
            <person name="Manak J.R."/>
            <person name="Muller J."/>
            <person name="Pangilinan J."/>
            <person name="Patwardhan R.P."/>
            <person name="Pitluck S."/>
            <person name="Pritham E.J."/>
            <person name="Rechtsteiner A."/>
            <person name="Rho M."/>
            <person name="Rogozin I.B."/>
            <person name="Sakarya O."/>
            <person name="Salamov A."/>
            <person name="Schaack S."/>
            <person name="Shapiro H."/>
            <person name="Shiga Y."/>
            <person name="Skalitzky C."/>
            <person name="Smith Z."/>
            <person name="Souvorov A."/>
            <person name="Sung W."/>
            <person name="Tang Z."/>
            <person name="Tsuchiya D."/>
            <person name="Tu H."/>
            <person name="Vos H."/>
            <person name="Wang M."/>
            <person name="Wolf Y.I."/>
            <person name="Yamagata H."/>
            <person name="Yamada T."/>
            <person name="Ye Y."/>
            <person name="Shaw J.R."/>
            <person name="Andrews J."/>
            <person name="Crease T.J."/>
            <person name="Tang H."/>
            <person name="Lucas S.M."/>
            <person name="Robertson H.M."/>
            <person name="Bork P."/>
            <person name="Koonin E.V."/>
            <person name="Zdobnov E.M."/>
            <person name="Grigoriev I.V."/>
            <person name="Lynch M."/>
            <person name="Boore J.L."/>
        </authorList>
    </citation>
    <scope>NUCLEOTIDE SEQUENCE [LARGE SCALE GENOMIC DNA]</scope>
</reference>
<dbReference type="Proteomes" id="UP000000305">
    <property type="component" value="Unassembled WGS sequence"/>
</dbReference>
<feature type="coiled-coil region" evidence="1">
    <location>
        <begin position="220"/>
        <end position="268"/>
    </location>
</feature>
<feature type="compositionally biased region" description="Polar residues" evidence="2">
    <location>
        <begin position="747"/>
        <end position="761"/>
    </location>
</feature>
<evidence type="ECO:0000313" key="4">
    <source>
        <dbReference type="Proteomes" id="UP000000305"/>
    </source>
</evidence>
<keyword evidence="1" id="KW-0175">Coiled coil</keyword>
<evidence type="ECO:0000256" key="1">
    <source>
        <dbReference type="SAM" id="Coils"/>
    </source>
</evidence>
<feature type="compositionally biased region" description="Low complexity" evidence="2">
    <location>
        <begin position="729"/>
        <end position="746"/>
    </location>
</feature>
<sequence>MIPAVRLASHEIEDLMKARSREARLKRLHQVREQSSQFARSIRNARDEKKEKVLKNMEVELKSKIDSEVKAIVQELEEDVLTCLTKFGSAHARAGQENEENYELVRHDEMEKNRKKATRLGKDALKELKTQRHQTSVEQNKKILLRKQALDTEAVRSAYVASLPPVKVVEETVKENPPKVIRFDKSTLFQTEYVIKDKIVEAVQSPQDARQAAILSEIENQELIKKKEKIKAENDKTILKRGKEALVKEKSHSNYLRLLEELDKIEKEPDKNWDIESTATNTSLASSSRAISPSNSVPECSVDLEKKTSTVDNLSATPRPQYSEDVCRQWSSDDEEMVPVRDILPHKSLAPPKLSSKDSQQLNEIGNLLKELKAEQERWIASDQANVVKGLESKPSSSSSSISSSIPSTSSTSDDGVVVFSDEDVKIRLDVTEKSDTSSNDSQRRKNLANALNAIRKERVKLDTILESSKPAKRPGILRRPVSMPDSCATSTPLATDSSARRQTKTEDHRKQVLKHYVQKLLEMKRQDVRELSVTTSLASNSTSTPKSLAGSIPPYRPAPNTPEGAEWSKRTESTPSAYDSPFSRSEQSTSKISNASSLPLGAEASAYRRSEAGKWDSSGSGPFTLGPLLDVYNDVYQAYNQRLRAVAEERRAHQQTPPWQETPTESSFMSLTLSATSTERSSVSRQRLSGFPVDRSSFSVELSLSSSSSGNSSRQPTSVRDWDKLSPRSRVGTSSSSSSSSSTVSELKSINLSSGSSQDISMPDVDEALRRLGLPSMQSVLRR</sequence>
<feature type="region of interest" description="Disordered" evidence="2">
    <location>
        <begin position="471"/>
        <end position="511"/>
    </location>
</feature>
<feature type="compositionally biased region" description="Low complexity" evidence="2">
    <location>
        <begin position="395"/>
        <end position="417"/>
    </location>
</feature>
<name>E9GI12_DAPPU</name>
<feature type="compositionally biased region" description="Polar residues" evidence="2">
    <location>
        <begin position="574"/>
        <end position="598"/>
    </location>
</feature>
<feature type="region of interest" description="Disordered" evidence="2">
    <location>
        <begin position="704"/>
        <end position="765"/>
    </location>
</feature>
<dbReference type="EMBL" id="GL732545">
    <property type="protein sequence ID" value="EFX80955.1"/>
    <property type="molecule type" value="Genomic_DNA"/>
</dbReference>
<dbReference type="KEGG" id="dpx:DAPPUDRAFT_303769"/>
<dbReference type="OrthoDB" id="6359887at2759"/>
<evidence type="ECO:0000256" key="2">
    <source>
        <dbReference type="SAM" id="MobiDB-lite"/>
    </source>
</evidence>
<feature type="compositionally biased region" description="Polar residues" evidence="2">
    <location>
        <begin position="536"/>
        <end position="547"/>
    </location>
</feature>
<proteinExistence type="predicted"/>
<organism evidence="3 4">
    <name type="scientific">Daphnia pulex</name>
    <name type="common">Water flea</name>
    <dbReference type="NCBI Taxonomy" id="6669"/>
    <lineage>
        <taxon>Eukaryota</taxon>
        <taxon>Metazoa</taxon>
        <taxon>Ecdysozoa</taxon>
        <taxon>Arthropoda</taxon>
        <taxon>Crustacea</taxon>
        <taxon>Branchiopoda</taxon>
        <taxon>Diplostraca</taxon>
        <taxon>Cladocera</taxon>
        <taxon>Anomopoda</taxon>
        <taxon>Daphniidae</taxon>
        <taxon>Daphnia</taxon>
    </lineage>
</organism>
<gene>
    <name evidence="3" type="ORF">DAPPUDRAFT_303769</name>
</gene>
<evidence type="ECO:0000313" key="3">
    <source>
        <dbReference type="EMBL" id="EFX80955.1"/>
    </source>
</evidence>
<dbReference type="HOGENOM" id="CLU_357632_0_0_1"/>
<dbReference type="AlphaFoldDB" id="E9GI12"/>
<feature type="compositionally biased region" description="Low complexity" evidence="2">
    <location>
        <begin position="280"/>
        <end position="296"/>
    </location>
</feature>
<keyword evidence="4" id="KW-1185">Reference proteome</keyword>
<feature type="region of interest" description="Disordered" evidence="2">
    <location>
        <begin position="391"/>
        <end position="417"/>
    </location>
</feature>
<feature type="region of interest" description="Disordered" evidence="2">
    <location>
        <begin position="649"/>
        <end position="669"/>
    </location>
</feature>